<sequence>MITGAVRNMRRMLQGAHDDLMNFRRASGSMFDDFVSGSRRARESADDLGRRINGASDEVRRMNQIHLDDIFRRARAGADDLRRSADRADADIRSIRDANVKLRAEDSISPVVDQVSDKISALAALAGGIMLGSGVSDSMFGGVSDYSREAARSAAYMPENIRQQSLNTVDDLVKKAIIPDRIEGTRLLADAAPLVQDKSKMSDFVSASAKIQYIRPDAGAEEVQRALSQTSNSFKESYSQVADSMMYAYKEVGDKQQDLFDTFWEYSPYFASSGTDSAQMANFLTKTVQNGAFNFDKPADFFKETFGVKALNTGDMANYFISRGAGKDEAQRQASAFTDDINSGDKQRAQGAIAALVGDLATQTRSQLKQSLVTLGSGAGEDNADSILKTFGTAFQKAPNMKGTTDNLLRKQQTADPMTEMKQTRAEMSLQMQEIGTNIAQAALPAMKEFNALLVQNKDNIQALGTGITSAITVATSFYKDHFKAINTALIGLAAVLVAKKLWAFAQGVKKFNDDLSTAAKWVGEKGKAGANATGRGVKAGWNWIRRKPPEPPAPPPEETPAQRAARIRERMGGRGIRRQLSGNRNPVDDRIGGLRSIASMTVNATKVYINGSVSGGGDGGAGDGGGDGGDQDRDRRRRRNRRGGRRGAGGGGGRRRIRINGPRPTPPNPPNPNPSPRGSRDNPYRIRRPAPPNPPPPPSPPSGGGRLRGFLKGAGKAAKVGGIVGTVASVAAGAYDLYQASKDKGLREAVSTQGGAMVGGVAGGAIGGALGSALGPLGTMAGAYIGNIVGEKIGKFADESGLTRKVVDGAVGIFNSAKDTWTGVKNWFTGDKKEEKPGPPPEAKITINNLTEQKQKRLQQIGDDVRKSIVDKGLKEGLKTVAEQPEVKQRLNALKNAWGVVWKMGDSSKAQKSIKDVGTASKSSADEVAKGAAKNKQSFNSVSAAAKSAVDKTRQYLFSLKNVSSQGNSWGSDLMSHFIAGMRGQFPTLSSVVSSVAVTLKKLKDAKDANSGGGGGGGTTPTPKPRPYARGGYINRPHVGLVGEAGPEMIIPLSASRRSRGRELWERAGIIMGVRPYANGGQVGRPSLIGASSMMPMAQMLNPSASTAPKSVSIENINIDFGELAKGITNFVEFAKMLSSPQGRALIRKVVGEEVLKALENGG</sequence>
<evidence type="ECO:0000256" key="1">
    <source>
        <dbReference type="SAM" id="MobiDB-lite"/>
    </source>
</evidence>
<feature type="compositionally biased region" description="Basic residues" evidence="1">
    <location>
        <begin position="636"/>
        <end position="646"/>
    </location>
</feature>
<evidence type="ECO:0000313" key="2">
    <source>
        <dbReference type="EMBL" id="ADO57419.1"/>
    </source>
</evidence>
<feature type="compositionally biased region" description="Pro residues" evidence="1">
    <location>
        <begin position="690"/>
        <end position="702"/>
    </location>
</feature>
<feature type="region of interest" description="Disordered" evidence="1">
    <location>
        <begin position="1007"/>
        <end position="1031"/>
    </location>
</feature>
<dbReference type="OrthoDB" id="28713at2"/>
<protein>
    <submittedName>
        <fullName evidence="2">Tail tape measure protein</fullName>
    </submittedName>
</protein>
<dbReference type="EMBL" id="CP002213">
    <property type="protein sequence ID" value="ADO57419.1"/>
    <property type="molecule type" value="Genomic_DNA"/>
</dbReference>
<dbReference type="eggNOG" id="COG3064">
    <property type="taxonomic scope" value="Bacteria"/>
</dbReference>
<feature type="region of interest" description="Disordered" evidence="1">
    <location>
        <begin position="612"/>
        <end position="711"/>
    </location>
</feature>
<feature type="region of interest" description="Disordered" evidence="1">
    <location>
        <begin position="530"/>
        <end position="564"/>
    </location>
</feature>
<name>E3E559_PAEPS</name>
<reference evidence="2 3" key="1">
    <citation type="journal article" date="2011" name="J. Bacteriol.">
        <title>Complete genome sequence of Paenibacillus polymyxa SC2, a strain of plant growth-promoting Rhizobacterium with broad-spectrum antimicrobial activity.</title>
        <authorList>
            <person name="Ma M."/>
            <person name="Wang C."/>
            <person name="Ding Y."/>
            <person name="Li L."/>
            <person name="Shen D."/>
            <person name="Jiang X."/>
            <person name="Guan D."/>
            <person name="Cao F."/>
            <person name="Chen H."/>
            <person name="Feng R."/>
            <person name="Wang X."/>
            <person name="Ge Y."/>
            <person name="Yao L."/>
            <person name="Bing X."/>
            <person name="Yang X."/>
            <person name="Li J."/>
            <person name="Du B."/>
        </authorList>
    </citation>
    <scope>NUCLEOTIDE SEQUENCE [LARGE SCALE GENOMIC DNA]</scope>
    <source>
        <strain evidence="2 3">SC2</strain>
    </source>
</reference>
<proteinExistence type="predicted"/>
<dbReference type="HOGENOM" id="CLU_275184_0_0_9"/>
<feature type="compositionally biased region" description="Pro residues" evidence="1">
    <location>
        <begin position="664"/>
        <end position="676"/>
    </location>
</feature>
<organism evidence="2 3">
    <name type="scientific">Paenibacillus polymyxa (strain SC2)</name>
    <name type="common">Bacillus polymyxa</name>
    <dbReference type="NCBI Taxonomy" id="886882"/>
    <lineage>
        <taxon>Bacteria</taxon>
        <taxon>Bacillati</taxon>
        <taxon>Bacillota</taxon>
        <taxon>Bacilli</taxon>
        <taxon>Bacillales</taxon>
        <taxon>Paenibacillaceae</taxon>
        <taxon>Paenibacillus</taxon>
    </lineage>
</organism>
<gene>
    <name evidence="2" type="primary">yqbO5</name>
    <name evidence="2" type="ORF">PPSC2_16210</name>
</gene>
<dbReference type="AlphaFoldDB" id="E3E559"/>
<dbReference type="PATRIC" id="fig|886882.15.peg.3462"/>
<dbReference type="Proteomes" id="UP000006868">
    <property type="component" value="Chromosome"/>
</dbReference>
<accession>E3E559</accession>
<feature type="compositionally biased region" description="Gly residues" evidence="1">
    <location>
        <begin position="614"/>
        <end position="629"/>
    </location>
</feature>
<dbReference type="KEGG" id="ppm:PPSC2_16210"/>
<dbReference type="eggNOG" id="COG5280">
    <property type="taxonomic scope" value="Bacteria"/>
</dbReference>
<evidence type="ECO:0000313" key="3">
    <source>
        <dbReference type="Proteomes" id="UP000006868"/>
    </source>
</evidence>